<keyword evidence="3" id="KW-0804">Transcription</keyword>
<proteinExistence type="predicted"/>
<dbReference type="AlphaFoldDB" id="A0A160TG95"/>
<evidence type="ECO:0000256" key="2">
    <source>
        <dbReference type="ARBA" id="ARBA00023125"/>
    </source>
</evidence>
<dbReference type="Gene3D" id="1.10.357.10">
    <property type="entry name" value="Tetracycline Repressor, domain 2"/>
    <property type="match status" value="1"/>
</dbReference>
<organism evidence="5">
    <name type="scientific">hydrothermal vent metagenome</name>
    <dbReference type="NCBI Taxonomy" id="652676"/>
    <lineage>
        <taxon>unclassified sequences</taxon>
        <taxon>metagenomes</taxon>
        <taxon>ecological metagenomes</taxon>
    </lineage>
</organism>
<dbReference type="InterPro" id="IPR009057">
    <property type="entry name" value="Homeodomain-like_sf"/>
</dbReference>
<name>A0A160TG95_9ZZZZ</name>
<dbReference type="SUPFAM" id="SSF46689">
    <property type="entry name" value="Homeodomain-like"/>
    <property type="match status" value="1"/>
</dbReference>
<dbReference type="InterPro" id="IPR011075">
    <property type="entry name" value="TetR_C"/>
</dbReference>
<evidence type="ECO:0000259" key="4">
    <source>
        <dbReference type="PROSITE" id="PS50977"/>
    </source>
</evidence>
<accession>A0A160TG95</accession>
<gene>
    <name evidence="5" type="ORF">MGWOODY_Smn3544</name>
</gene>
<feature type="domain" description="HTH tetR-type" evidence="4">
    <location>
        <begin position="11"/>
        <end position="71"/>
    </location>
</feature>
<dbReference type="SUPFAM" id="SSF48498">
    <property type="entry name" value="Tetracyclin repressor-like, C-terminal domain"/>
    <property type="match status" value="1"/>
</dbReference>
<dbReference type="GO" id="GO:0003677">
    <property type="term" value="F:DNA binding"/>
    <property type="evidence" value="ECO:0007669"/>
    <property type="project" value="UniProtKB-KW"/>
</dbReference>
<dbReference type="Pfam" id="PF00440">
    <property type="entry name" value="TetR_N"/>
    <property type="match status" value="1"/>
</dbReference>
<dbReference type="PANTHER" id="PTHR47506:SF6">
    <property type="entry name" value="HTH-TYPE TRANSCRIPTIONAL REPRESSOR NEMR"/>
    <property type="match status" value="1"/>
</dbReference>
<evidence type="ECO:0000313" key="5">
    <source>
        <dbReference type="EMBL" id="CUS43173.1"/>
    </source>
</evidence>
<keyword evidence="2" id="KW-0238">DNA-binding</keyword>
<dbReference type="PROSITE" id="PS50977">
    <property type="entry name" value="HTH_TETR_2"/>
    <property type="match status" value="1"/>
</dbReference>
<dbReference type="EMBL" id="CZQE01000016">
    <property type="protein sequence ID" value="CUS43173.1"/>
    <property type="molecule type" value="Genomic_DNA"/>
</dbReference>
<dbReference type="PANTHER" id="PTHR47506">
    <property type="entry name" value="TRANSCRIPTIONAL REGULATORY PROTEIN"/>
    <property type="match status" value="1"/>
</dbReference>
<evidence type="ECO:0000256" key="1">
    <source>
        <dbReference type="ARBA" id="ARBA00023015"/>
    </source>
</evidence>
<dbReference type="Pfam" id="PF16925">
    <property type="entry name" value="TetR_C_13"/>
    <property type="match status" value="1"/>
</dbReference>
<dbReference type="InterPro" id="IPR036271">
    <property type="entry name" value="Tet_transcr_reg_TetR-rel_C_sf"/>
</dbReference>
<protein>
    <submittedName>
        <fullName evidence="5">Transcriptional regulator, TetR family</fullName>
    </submittedName>
</protein>
<sequence>MDGHIAFMAKVSNREKILTAGVRVVHERGFGGASVRDIVQAAGVPQGSFTNHFVSKEAFGLEVLDIYFQKSVAVFAETLRNDALPPLERFGAFLDANIERASGENLCNGCMIGNFAAETSGSDAIRPHLVEIFDAVRDAIASCLRAAVAADEVRADLDCDDVAAFLVASLQGANLLAKVERSAEPMKRLKRIALDILQR</sequence>
<evidence type="ECO:0000256" key="3">
    <source>
        <dbReference type="ARBA" id="ARBA00023163"/>
    </source>
</evidence>
<reference evidence="5" key="1">
    <citation type="submission" date="2015-10" db="EMBL/GenBank/DDBJ databases">
        <authorList>
            <person name="Gilbert D.G."/>
        </authorList>
    </citation>
    <scope>NUCLEOTIDE SEQUENCE</scope>
</reference>
<dbReference type="InterPro" id="IPR001647">
    <property type="entry name" value="HTH_TetR"/>
</dbReference>
<keyword evidence="1" id="KW-0805">Transcription regulation</keyword>